<protein>
    <submittedName>
        <fullName evidence="2">DUF817 family protein</fullName>
    </submittedName>
</protein>
<feature type="non-terminal residue" evidence="2">
    <location>
        <position position="54"/>
    </location>
</feature>
<dbReference type="AlphaFoldDB" id="A0A4S2GZK8"/>
<reference evidence="2 3" key="1">
    <citation type="journal article" date="2013" name="Int. J. Syst. Evol. Microbiol.">
        <title>Marinicauda pacifica gen. nov., sp. nov., a prosthecate alphaproteobacterium of the family Hyphomonadaceae isolated from deep seawater.</title>
        <authorList>
            <person name="Zhang X.Y."/>
            <person name="Li G.W."/>
            <person name="Wang C.S."/>
            <person name="Zhang Y.J."/>
            <person name="Xu X.W."/>
            <person name="Li H."/>
            <person name="Liu A."/>
            <person name="Liu C."/>
            <person name="Xie B.B."/>
            <person name="Qin Q.L."/>
            <person name="Xu Z."/>
            <person name="Chen X.L."/>
            <person name="Zhou B.C."/>
            <person name="Zhang Y.Z."/>
        </authorList>
    </citation>
    <scope>NUCLEOTIDE SEQUENCE [LARGE SCALE GENOMIC DNA]</scope>
    <source>
        <strain evidence="2 3">P-1 km-3</strain>
    </source>
</reference>
<dbReference type="Proteomes" id="UP000305451">
    <property type="component" value="Unassembled WGS sequence"/>
</dbReference>
<evidence type="ECO:0000256" key="1">
    <source>
        <dbReference type="SAM" id="Phobius"/>
    </source>
</evidence>
<keyword evidence="1" id="KW-0812">Transmembrane</keyword>
<dbReference type="Pfam" id="PF05675">
    <property type="entry name" value="DUF817"/>
    <property type="match status" value="1"/>
</dbReference>
<evidence type="ECO:0000313" key="3">
    <source>
        <dbReference type="Proteomes" id="UP000305451"/>
    </source>
</evidence>
<keyword evidence="3" id="KW-1185">Reference proteome</keyword>
<dbReference type="InterPro" id="IPR008535">
    <property type="entry name" value="DUF817"/>
</dbReference>
<accession>A0A4S2GZK8</accession>
<feature type="transmembrane region" description="Helical" evidence="1">
    <location>
        <begin position="21"/>
        <end position="40"/>
    </location>
</feature>
<comment type="caution">
    <text evidence="2">The sequence shown here is derived from an EMBL/GenBank/DDBJ whole genome shotgun (WGS) entry which is preliminary data.</text>
</comment>
<dbReference type="EMBL" id="SRXV01000087">
    <property type="protein sequence ID" value="TGY88710.1"/>
    <property type="molecule type" value="Genomic_DNA"/>
</dbReference>
<name>A0A4S2GZK8_9PROT</name>
<evidence type="ECO:0000313" key="2">
    <source>
        <dbReference type="EMBL" id="TGY88710.1"/>
    </source>
</evidence>
<organism evidence="2 3">
    <name type="scientific">Marinicauda pacifica</name>
    <dbReference type="NCBI Taxonomy" id="1133559"/>
    <lineage>
        <taxon>Bacteria</taxon>
        <taxon>Pseudomonadati</taxon>
        <taxon>Pseudomonadota</taxon>
        <taxon>Alphaproteobacteria</taxon>
        <taxon>Maricaulales</taxon>
        <taxon>Maricaulaceae</taxon>
        <taxon>Marinicauda</taxon>
    </lineage>
</organism>
<proteinExistence type="predicted"/>
<keyword evidence="1" id="KW-0472">Membrane</keyword>
<sequence length="54" mass="5811">MRGPVTLALFEFLAFGIKPGWACLFGALMLGALVASFLFYPADAALARYDVITL</sequence>
<gene>
    <name evidence="2" type="ORF">E5162_14480</name>
</gene>
<keyword evidence="1" id="KW-1133">Transmembrane helix</keyword>